<proteinExistence type="predicted"/>
<gene>
    <name evidence="2" type="ORF">BGT96224V2_LOCUS4927</name>
</gene>
<sequence>MKFLTGVALELIQIIAILSSVSEGRDFQCKSTTISDEDLESIRVLACNSLQTTMETSKIDIKSKGKEGLSYDWDLSEPLVLAQMKDESISQVQLNSNCEITSIRVSSKENDDEICTKEKSIIKRQDQYMVCNGVTFWKERVESTAASGCENGVIDDRQPLEVYPHHPPTFSLTNHYSKFIQTFGKPFRKDYSYPSHVVFDGNCRVLGVMVKISGVFLPCPW</sequence>
<dbReference type="EMBL" id="UIGY01000141">
    <property type="protein sequence ID" value="SUZ11753.1"/>
    <property type="molecule type" value="Genomic_DNA"/>
</dbReference>
<protein>
    <submittedName>
        <fullName evidence="2">BgtE-20114</fullName>
    </submittedName>
</protein>
<evidence type="ECO:0000313" key="2">
    <source>
        <dbReference type="EMBL" id="SUZ11753.1"/>
    </source>
</evidence>
<name>A0A381LD05_BLUGR</name>
<dbReference type="AlphaFoldDB" id="A0A381LD05"/>
<feature type="chain" id="PRO_5016921792" evidence="1">
    <location>
        <begin position="25"/>
        <end position="221"/>
    </location>
</feature>
<keyword evidence="1" id="KW-0732">Signal</keyword>
<reference evidence="2" key="1">
    <citation type="submission" date="2018-07" db="EMBL/GenBank/DDBJ databases">
        <authorList>
            <person name="Quirk P.G."/>
            <person name="Krulwich T.A."/>
        </authorList>
    </citation>
    <scope>NUCLEOTIDE SEQUENCE</scope>
    <source>
        <strain evidence="2">96224</strain>
    </source>
</reference>
<accession>A0A381LD05</accession>
<feature type="signal peptide" evidence="1">
    <location>
        <begin position="1"/>
        <end position="24"/>
    </location>
</feature>
<organism evidence="2">
    <name type="scientific">Blumeria graminis f. sp. tritici 96224</name>
    <dbReference type="NCBI Taxonomy" id="1268274"/>
    <lineage>
        <taxon>Eukaryota</taxon>
        <taxon>Fungi</taxon>
        <taxon>Dikarya</taxon>
        <taxon>Ascomycota</taxon>
        <taxon>Pezizomycotina</taxon>
        <taxon>Leotiomycetes</taxon>
        <taxon>Erysiphales</taxon>
        <taxon>Erysiphaceae</taxon>
        <taxon>Blumeria</taxon>
    </lineage>
</organism>
<evidence type="ECO:0000256" key="1">
    <source>
        <dbReference type="SAM" id="SignalP"/>
    </source>
</evidence>